<keyword evidence="17" id="KW-1185">Reference proteome</keyword>
<keyword evidence="16" id="KW-0675">Receptor</keyword>
<name>A0A108U8W4_9GAMM</name>
<evidence type="ECO:0000256" key="2">
    <source>
        <dbReference type="ARBA" id="ARBA00022448"/>
    </source>
</evidence>
<dbReference type="GO" id="GO:0006811">
    <property type="term" value="P:monoatomic ion transport"/>
    <property type="evidence" value="ECO:0007669"/>
    <property type="project" value="UniProtKB-KW"/>
</dbReference>
<dbReference type="InterPro" id="IPR012910">
    <property type="entry name" value="Plug_dom"/>
</dbReference>
<sequence length="632" mass="69051">MPVASLRALNLSFAIACALALPTVAAAAPAGEATDLDEVVVTANRTAVSVNDLLTPVEVLDRSDIQRSQARDLNDLLRGRAGITLANQGGAGKLTTLFLRGSESDHVLVLVDGIRIGSPTSGLAALQDLPLELIDRIEIVRGPRSSLYGADAIGGVIQVFTNREQQGFAPRVHVGGGSNDSIEFGTGFGGRSGRGWFGADYSFRKTQGINACRGAGFPVFAGCFTDEPDRDGYESHSLSLRGGVEISDQWSIEGQALRVEGENHYDGDFGNYSETVQQVIGGKLDWRPSDTVHVQLSAGRNVDSSQNYDLKGFGAYPGSVSPGQRIGFFDTDRDSATLQADFNLFEGNTLTAGFDWLRDRVDSNTVYDELDRDNKAGFVQYQGRFGNQSFEASLRRDDNEQFGGHTTGGAAWGLSFAERWRVTVGYGTAFKAPTFNELYYPFFGNAKLKPEESKTWELGLAYRGDSFNARIDGFDTRVDQLITFDSAINLPNNIERARMRGAEIGVDTTFAQWTLAASASFLDTENRVGFYRGNDLPRRAKRSGRIDLDRAFGKFRIGATAVGYGSRYDDVGNSSRVGGYGTFDLRAEYAISDALSLQARVANVFDRDYETVSYYNQPGREWFVTLRYAPKN</sequence>
<keyword evidence="10 11" id="KW-0998">Cell outer membrane</keyword>
<evidence type="ECO:0000256" key="1">
    <source>
        <dbReference type="ARBA" id="ARBA00004571"/>
    </source>
</evidence>
<keyword evidence="9 11" id="KW-0472">Membrane</keyword>
<evidence type="ECO:0000256" key="6">
    <source>
        <dbReference type="ARBA" id="ARBA00023065"/>
    </source>
</evidence>
<dbReference type="InterPro" id="IPR010101">
    <property type="entry name" value="B12_transptr_BtuB"/>
</dbReference>
<comment type="subcellular location">
    <subcellularLocation>
        <location evidence="1 11">Cell outer membrane</location>
        <topology evidence="1 11">Multi-pass membrane protein</topology>
    </subcellularLocation>
</comment>
<keyword evidence="7 12" id="KW-0798">TonB box</keyword>
<organism evidence="16 17">
    <name type="scientific">Lysobacter capsici AZ78</name>
    <dbReference type="NCBI Taxonomy" id="1444315"/>
    <lineage>
        <taxon>Bacteria</taxon>
        <taxon>Pseudomonadati</taxon>
        <taxon>Pseudomonadota</taxon>
        <taxon>Gammaproteobacteria</taxon>
        <taxon>Lysobacterales</taxon>
        <taxon>Lysobacteraceae</taxon>
        <taxon>Lysobacter</taxon>
    </lineage>
</organism>
<dbReference type="CDD" id="cd01347">
    <property type="entry name" value="ligand_gated_channel"/>
    <property type="match status" value="1"/>
</dbReference>
<feature type="chain" id="PRO_5007131695" evidence="13">
    <location>
        <begin position="28"/>
        <end position="632"/>
    </location>
</feature>
<dbReference type="EMBL" id="JAJA02000001">
    <property type="protein sequence ID" value="KWS04706.1"/>
    <property type="molecule type" value="Genomic_DNA"/>
</dbReference>
<evidence type="ECO:0000256" key="7">
    <source>
        <dbReference type="ARBA" id="ARBA00023077"/>
    </source>
</evidence>
<dbReference type="InterPro" id="IPR037066">
    <property type="entry name" value="Plug_dom_sf"/>
</dbReference>
<feature type="signal peptide" evidence="13">
    <location>
        <begin position="1"/>
        <end position="27"/>
    </location>
</feature>
<dbReference type="InterPro" id="IPR039426">
    <property type="entry name" value="TonB-dep_rcpt-like"/>
</dbReference>
<keyword evidence="3 11" id="KW-1134">Transmembrane beta strand</keyword>
<accession>A0A108U8W4</accession>
<evidence type="ECO:0000259" key="14">
    <source>
        <dbReference type="Pfam" id="PF00593"/>
    </source>
</evidence>
<dbReference type="GO" id="GO:0015420">
    <property type="term" value="F:ABC-type vitamin B12 transporter activity"/>
    <property type="evidence" value="ECO:0007669"/>
    <property type="project" value="InterPro"/>
</dbReference>
<keyword evidence="8" id="KW-0626">Porin</keyword>
<dbReference type="GO" id="GO:0015288">
    <property type="term" value="F:porin activity"/>
    <property type="evidence" value="ECO:0007669"/>
    <property type="project" value="UniProtKB-KW"/>
</dbReference>
<dbReference type="Pfam" id="PF00593">
    <property type="entry name" value="TonB_dep_Rec_b-barrel"/>
    <property type="match status" value="1"/>
</dbReference>
<dbReference type="GO" id="GO:0046930">
    <property type="term" value="C:pore complex"/>
    <property type="evidence" value="ECO:0007669"/>
    <property type="project" value="UniProtKB-KW"/>
</dbReference>
<dbReference type="Gene3D" id="2.170.130.10">
    <property type="entry name" value="TonB-dependent receptor, plug domain"/>
    <property type="match status" value="1"/>
</dbReference>
<dbReference type="NCBIfam" id="TIGR01779">
    <property type="entry name" value="TonB-B12"/>
    <property type="match status" value="1"/>
</dbReference>
<evidence type="ECO:0000256" key="11">
    <source>
        <dbReference type="PROSITE-ProRule" id="PRU01360"/>
    </source>
</evidence>
<reference evidence="16 17" key="1">
    <citation type="journal article" date="2014" name="Genome Announc.">
        <title>Draft Genome Sequence of Lysobacter capsici AZ78, a Bacterium Antagonistic to Plant-Pathogenic Oomycetes.</title>
        <authorList>
            <person name="Puopolo G."/>
            <person name="Sonego P."/>
            <person name="Engelen K."/>
            <person name="Pertot I."/>
        </authorList>
    </citation>
    <scope>NUCLEOTIDE SEQUENCE [LARGE SCALE GENOMIC DNA]</scope>
    <source>
        <strain evidence="16 17">AZ78</strain>
    </source>
</reference>
<dbReference type="Pfam" id="PF07715">
    <property type="entry name" value="Plug"/>
    <property type="match status" value="1"/>
</dbReference>
<dbReference type="PANTHER" id="PTHR30069:SF53">
    <property type="entry name" value="COLICIN I RECEPTOR-RELATED"/>
    <property type="match status" value="1"/>
</dbReference>
<comment type="caution">
    <text evidence="16">The sequence shown here is derived from an EMBL/GenBank/DDBJ whole genome shotgun (WGS) entry which is preliminary data.</text>
</comment>
<evidence type="ECO:0000256" key="5">
    <source>
        <dbReference type="ARBA" id="ARBA00022729"/>
    </source>
</evidence>
<comment type="similarity">
    <text evidence="11 12">Belongs to the TonB-dependent receptor family.</text>
</comment>
<evidence type="ECO:0000256" key="8">
    <source>
        <dbReference type="ARBA" id="ARBA00023114"/>
    </source>
</evidence>
<evidence type="ECO:0000259" key="15">
    <source>
        <dbReference type="Pfam" id="PF07715"/>
    </source>
</evidence>
<keyword evidence="6" id="KW-0406">Ion transport</keyword>
<dbReference type="SUPFAM" id="SSF56935">
    <property type="entry name" value="Porins"/>
    <property type="match status" value="1"/>
</dbReference>
<protein>
    <submittedName>
        <fullName evidence="16">Outer membrane vitamin B12 receptor BtuB</fullName>
    </submittedName>
</protein>
<feature type="domain" description="TonB-dependent receptor-like beta-barrel" evidence="14">
    <location>
        <begin position="263"/>
        <end position="604"/>
    </location>
</feature>
<dbReference type="GO" id="GO:0009279">
    <property type="term" value="C:cell outer membrane"/>
    <property type="evidence" value="ECO:0007669"/>
    <property type="project" value="UniProtKB-SubCell"/>
</dbReference>
<evidence type="ECO:0000256" key="3">
    <source>
        <dbReference type="ARBA" id="ARBA00022452"/>
    </source>
</evidence>
<dbReference type="InterPro" id="IPR000531">
    <property type="entry name" value="Beta-barrel_TonB"/>
</dbReference>
<dbReference type="PROSITE" id="PS52016">
    <property type="entry name" value="TONB_DEPENDENT_REC_3"/>
    <property type="match status" value="1"/>
</dbReference>
<dbReference type="Gene3D" id="2.40.170.20">
    <property type="entry name" value="TonB-dependent receptor, beta-barrel domain"/>
    <property type="match status" value="1"/>
</dbReference>
<dbReference type="Proteomes" id="UP000023435">
    <property type="component" value="Unassembled WGS sequence"/>
</dbReference>
<evidence type="ECO:0000313" key="16">
    <source>
        <dbReference type="EMBL" id="KWS04706.1"/>
    </source>
</evidence>
<evidence type="ECO:0000256" key="12">
    <source>
        <dbReference type="RuleBase" id="RU003357"/>
    </source>
</evidence>
<feature type="domain" description="TonB-dependent receptor plug" evidence="15">
    <location>
        <begin position="51"/>
        <end position="156"/>
    </location>
</feature>
<gene>
    <name evidence="16" type="ORF">AZ78_2256</name>
</gene>
<evidence type="ECO:0000256" key="9">
    <source>
        <dbReference type="ARBA" id="ARBA00023136"/>
    </source>
</evidence>
<proteinExistence type="inferred from homology"/>
<evidence type="ECO:0000256" key="13">
    <source>
        <dbReference type="SAM" id="SignalP"/>
    </source>
</evidence>
<keyword evidence="2 11" id="KW-0813">Transport</keyword>
<evidence type="ECO:0000256" key="4">
    <source>
        <dbReference type="ARBA" id="ARBA00022692"/>
    </source>
</evidence>
<evidence type="ECO:0000256" key="10">
    <source>
        <dbReference type="ARBA" id="ARBA00023237"/>
    </source>
</evidence>
<dbReference type="AlphaFoldDB" id="A0A108U8W4"/>
<evidence type="ECO:0000313" key="17">
    <source>
        <dbReference type="Proteomes" id="UP000023435"/>
    </source>
</evidence>
<keyword evidence="4 11" id="KW-0812">Transmembrane</keyword>
<keyword evidence="5 13" id="KW-0732">Signal</keyword>
<dbReference type="InterPro" id="IPR036942">
    <property type="entry name" value="Beta-barrel_TonB_sf"/>
</dbReference>
<dbReference type="PANTHER" id="PTHR30069">
    <property type="entry name" value="TONB-DEPENDENT OUTER MEMBRANE RECEPTOR"/>
    <property type="match status" value="1"/>
</dbReference>